<accession>A0ABN2INJ5</accession>
<dbReference type="CDD" id="cd05233">
    <property type="entry name" value="SDR_c"/>
    <property type="match status" value="1"/>
</dbReference>
<dbReference type="Proteomes" id="UP001501138">
    <property type="component" value="Unassembled WGS sequence"/>
</dbReference>
<dbReference type="PANTHER" id="PTHR43669:SF3">
    <property type="entry name" value="ALCOHOL DEHYDROGENASE, PUTATIVE (AFU_ORTHOLOGUE AFUA_3G03445)-RELATED"/>
    <property type="match status" value="1"/>
</dbReference>
<comment type="similarity">
    <text evidence="1">Belongs to the short-chain dehydrogenases/reductases (SDR) family.</text>
</comment>
<name>A0ABN2INJ5_9MICO</name>
<protein>
    <submittedName>
        <fullName evidence="3">Uncharacterized protein</fullName>
    </submittedName>
</protein>
<dbReference type="Gene3D" id="3.40.50.720">
    <property type="entry name" value="NAD(P)-binding Rossmann-like Domain"/>
    <property type="match status" value="1"/>
</dbReference>
<keyword evidence="2" id="KW-0560">Oxidoreductase</keyword>
<proteinExistence type="inferred from homology"/>
<evidence type="ECO:0000313" key="3">
    <source>
        <dbReference type="EMBL" id="GAA1708618.1"/>
    </source>
</evidence>
<dbReference type="InterPro" id="IPR002347">
    <property type="entry name" value="SDR_fam"/>
</dbReference>
<comment type="caution">
    <text evidence="3">The sequence shown here is derived from an EMBL/GenBank/DDBJ whole genome shotgun (WGS) entry which is preliminary data.</text>
</comment>
<keyword evidence="4" id="KW-1185">Reference proteome</keyword>
<evidence type="ECO:0000313" key="4">
    <source>
        <dbReference type="Proteomes" id="UP001501138"/>
    </source>
</evidence>
<gene>
    <name evidence="3" type="ORF">GCM10009809_01040</name>
</gene>
<sequence length="263" mass="27538">MRGVSETSGPLRGRRAVVLGGTGSVGEHFVRAYLTAGADVVVPSRTAARAAELREDPAVAGLGDGLRLVVGDYVSFAGARATAEAITAEHGQVDHVVATLGSWWSGAPLWGVDDDTWQRYFVDVAAAYAAAARAWVPLLRPEGSLQLVLGASGVVPVPGASVISMAQSSLVMMRRVLAEEVGSSRRVFSIVLGNLNLRRRGWARPDFVDADDATRLSIGLASGSRPSAEFVLRRPDQAREALAAIGEDRSATGLGQAPAGDLR</sequence>
<dbReference type="Pfam" id="PF13561">
    <property type="entry name" value="adh_short_C2"/>
    <property type="match status" value="1"/>
</dbReference>
<dbReference type="SUPFAM" id="SSF51735">
    <property type="entry name" value="NAD(P)-binding Rossmann-fold domains"/>
    <property type="match status" value="1"/>
</dbReference>
<reference evidence="3 4" key="1">
    <citation type="journal article" date="2019" name="Int. J. Syst. Evol. Microbiol.">
        <title>The Global Catalogue of Microorganisms (GCM) 10K type strain sequencing project: providing services to taxonomists for standard genome sequencing and annotation.</title>
        <authorList>
            <consortium name="The Broad Institute Genomics Platform"/>
            <consortium name="The Broad Institute Genome Sequencing Center for Infectious Disease"/>
            <person name="Wu L."/>
            <person name="Ma J."/>
        </authorList>
    </citation>
    <scope>NUCLEOTIDE SEQUENCE [LARGE SCALE GENOMIC DNA]</scope>
    <source>
        <strain evidence="3 4">JCM 15589</strain>
    </source>
</reference>
<organism evidence="3 4">
    <name type="scientific">Isoptericola hypogeus</name>
    <dbReference type="NCBI Taxonomy" id="300179"/>
    <lineage>
        <taxon>Bacteria</taxon>
        <taxon>Bacillati</taxon>
        <taxon>Actinomycetota</taxon>
        <taxon>Actinomycetes</taxon>
        <taxon>Micrococcales</taxon>
        <taxon>Promicromonosporaceae</taxon>
        <taxon>Isoptericola</taxon>
    </lineage>
</organism>
<dbReference type="PANTHER" id="PTHR43669">
    <property type="entry name" value="5-KETO-D-GLUCONATE 5-REDUCTASE"/>
    <property type="match status" value="1"/>
</dbReference>
<evidence type="ECO:0000256" key="2">
    <source>
        <dbReference type="ARBA" id="ARBA00023002"/>
    </source>
</evidence>
<dbReference type="EMBL" id="BAAAPM010000001">
    <property type="protein sequence ID" value="GAA1708618.1"/>
    <property type="molecule type" value="Genomic_DNA"/>
</dbReference>
<dbReference type="InterPro" id="IPR036291">
    <property type="entry name" value="NAD(P)-bd_dom_sf"/>
</dbReference>
<evidence type="ECO:0000256" key="1">
    <source>
        <dbReference type="ARBA" id="ARBA00006484"/>
    </source>
</evidence>